<dbReference type="InterPro" id="IPR015500">
    <property type="entry name" value="Peptidase_S8_subtilisin-rel"/>
</dbReference>
<dbReference type="Gene3D" id="2.60.40.2310">
    <property type="match status" value="1"/>
</dbReference>
<dbReference type="InterPro" id="IPR036852">
    <property type="entry name" value="Peptidase_S8/S53_dom_sf"/>
</dbReference>
<dbReference type="InterPro" id="IPR041469">
    <property type="entry name" value="Subtilisin-like_FN3"/>
</dbReference>
<protein>
    <submittedName>
        <fullName evidence="1">Uncharacterized protein</fullName>
    </submittedName>
</protein>
<dbReference type="InterPro" id="IPR045051">
    <property type="entry name" value="SBT"/>
</dbReference>
<dbReference type="InterPro" id="IPR037045">
    <property type="entry name" value="S8pro/Inhibitor_I9_sf"/>
</dbReference>
<dbReference type="InterPro" id="IPR023828">
    <property type="entry name" value="Peptidase_S8_Ser-AS"/>
</dbReference>
<dbReference type="Pfam" id="PF00082">
    <property type="entry name" value="Peptidase_S8"/>
    <property type="match status" value="1"/>
</dbReference>
<dbReference type="Proteomes" id="UP001497444">
    <property type="component" value="Chromosome 5"/>
</dbReference>
<dbReference type="InterPro" id="IPR034197">
    <property type="entry name" value="Peptidases_S8_3"/>
</dbReference>
<dbReference type="CDD" id="cd04852">
    <property type="entry name" value="Peptidases_S8_3"/>
    <property type="match status" value="1"/>
</dbReference>
<dbReference type="Pfam" id="PF05922">
    <property type="entry name" value="Inhibitor_I9"/>
    <property type="match status" value="1"/>
</dbReference>
<keyword evidence="2" id="KW-1185">Reference proteome</keyword>
<dbReference type="Gene3D" id="3.30.70.80">
    <property type="entry name" value="Peptidase S8 propeptide/proteinase inhibitor I9"/>
    <property type="match status" value="1"/>
</dbReference>
<proteinExistence type="predicted"/>
<dbReference type="SUPFAM" id="SSF52743">
    <property type="entry name" value="Subtilisin-like"/>
    <property type="match status" value="1"/>
</dbReference>
<dbReference type="EMBL" id="OZ020100">
    <property type="protein sequence ID" value="CAK9274044.1"/>
    <property type="molecule type" value="Genomic_DNA"/>
</dbReference>
<evidence type="ECO:0000313" key="1">
    <source>
        <dbReference type="EMBL" id="CAK9274044.1"/>
    </source>
</evidence>
<gene>
    <name evidence="1" type="ORF">CSSPJE1EN1_LOCUS19522</name>
</gene>
<dbReference type="Pfam" id="PF17766">
    <property type="entry name" value="fn3_6"/>
    <property type="match status" value="1"/>
</dbReference>
<dbReference type="PROSITE" id="PS00138">
    <property type="entry name" value="SUBTILASE_SER"/>
    <property type="match status" value="1"/>
</dbReference>
<reference evidence="1" key="1">
    <citation type="submission" date="2024-02" db="EMBL/GenBank/DDBJ databases">
        <authorList>
            <consortium name="ELIXIR-Norway"/>
            <consortium name="Elixir Norway"/>
        </authorList>
    </citation>
    <scope>NUCLEOTIDE SEQUENCE</scope>
</reference>
<dbReference type="InterPro" id="IPR000209">
    <property type="entry name" value="Peptidase_S8/S53_dom"/>
</dbReference>
<dbReference type="PANTHER" id="PTHR10795">
    <property type="entry name" value="PROPROTEIN CONVERTASE SUBTILISIN/KEXIN"/>
    <property type="match status" value="1"/>
</dbReference>
<dbReference type="Gene3D" id="3.50.30.30">
    <property type="match status" value="1"/>
</dbReference>
<dbReference type="Gene3D" id="3.40.50.200">
    <property type="entry name" value="Peptidase S8/S53 domain"/>
    <property type="match status" value="1"/>
</dbReference>
<evidence type="ECO:0000313" key="2">
    <source>
        <dbReference type="Proteomes" id="UP001497444"/>
    </source>
</evidence>
<dbReference type="PROSITE" id="PS00136">
    <property type="entry name" value="SUBTILASE_ASP"/>
    <property type="match status" value="1"/>
</dbReference>
<sequence length="820" mass="86811">MDTTVAASFSIIPRACKLGLVLFSLLTIYDLHLVAAFDYRVYTVVLKNLEKTQAVNTLPEMHDQFLEMTLKPLGHYQKLYSYTHAIAGFSVHMSSAQAKLLRTLPQVLQVSEDRRVKTLTTHSYMYLGLPQGPWAALGGVEKAGEGVVIGVIDSGIFPDHPSFYSNTTTPYLAKRNGFHGSCDVSSYFPSGSCNGKLLAAQHFFQTAILSEGINATSPGRDYGSPFDLAGHGTHVSGTSAGNNNVSVFYEGSLYGLASGMAPRAWISTYKALDQTGSGYESDVIAAVDKAIQDGVDILNLSLGAGPVVQGEITFLDALELALLGAVKHGIFVSKAAGNDGPTDVTVSSFSPWIMTVAASIIDRTYPKHLVLGNGQSILGVGEDLSPGTTTAGLVFARDVLLRPSPGLDCALAGLDPIAVEGQLLVCTWDGTIYPEDYAVLLSASTAQSLLAVGVVLIYNFNTTITPQYAVSFNGFPGLSISGADAINSVTAYYNSRTTKYANGEIKFGASGQLTRGIASYNGSPPVVSDFSSRGPVIDFGVPSNYTNLLPLSDVLKPNILAPGEKIWASWSSVPGTEEANFIGQRFAYISGTSMATPHIAGSAALLKQMHPTWSPAAIASALLTTAFSTDATGQPLQANDYTINTTTSEVTYFRRPANPFDFGSGFVNVTAAMDPGLIFDAGFTDYVNFLCSVPNITPENVTVTGGTCPQTRGLPSDLNAASITVGHLIRSRTVPRKVTNVGRSRETYRCTVTAPLGVHVIVVPPGFTILPGRTQKLLVTLRATETGLSLSNSSFGLLALTGNLGHQVKVPITVGYKSRA</sequence>
<accession>A0ABP0X4N2</accession>
<dbReference type="InterPro" id="IPR010259">
    <property type="entry name" value="S8pro/Inhibitor_I9"/>
</dbReference>
<organism evidence="1 2">
    <name type="scientific">Sphagnum jensenii</name>
    <dbReference type="NCBI Taxonomy" id="128206"/>
    <lineage>
        <taxon>Eukaryota</taxon>
        <taxon>Viridiplantae</taxon>
        <taxon>Streptophyta</taxon>
        <taxon>Embryophyta</taxon>
        <taxon>Bryophyta</taxon>
        <taxon>Sphagnophytina</taxon>
        <taxon>Sphagnopsida</taxon>
        <taxon>Sphagnales</taxon>
        <taxon>Sphagnaceae</taxon>
        <taxon>Sphagnum</taxon>
    </lineage>
</organism>
<dbReference type="InterPro" id="IPR023827">
    <property type="entry name" value="Peptidase_S8_Asp-AS"/>
</dbReference>
<dbReference type="PROSITE" id="PS51892">
    <property type="entry name" value="SUBTILASE"/>
    <property type="match status" value="1"/>
</dbReference>
<name>A0ABP0X4N2_9BRYO</name>
<dbReference type="PRINTS" id="PR00723">
    <property type="entry name" value="SUBTILISIN"/>
</dbReference>